<feature type="chain" id="PRO_5046656812" description="UrcA family protein" evidence="1">
    <location>
        <begin position="32"/>
        <end position="117"/>
    </location>
</feature>
<comment type="caution">
    <text evidence="2">The sequence shown here is derived from an EMBL/GenBank/DDBJ whole genome shotgun (WGS) entry which is preliminary data.</text>
</comment>
<dbReference type="InterPro" id="IPR030972">
    <property type="entry name" value="UrcA_uranyl"/>
</dbReference>
<feature type="signal peptide" evidence="1">
    <location>
        <begin position="1"/>
        <end position="31"/>
    </location>
</feature>
<keyword evidence="1" id="KW-0732">Signal</keyword>
<dbReference type="NCBIfam" id="TIGR04433">
    <property type="entry name" value="UrcA_uranyl"/>
    <property type="match status" value="1"/>
</dbReference>
<organism evidence="2 3">
    <name type="scientific">Novosphingobium pituita</name>
    <dbReference type="NCBI Taxonomy" id="3056842"/>
    <lineage>
        <taxon>Bacteria</taxon>
        <taxon>Pseudomonadati</taxon>
        <taxon>Pseudomonadota</taxon>
        <taxon>Alphaproteobacteria</taxon>
        <taxon>Sphingomonadales</taxon>
        <taxon>Sphingomonadaceae</taxon>
        <taxon>Novosphingobium</taxon>
    </lineage>
</organism>
<proteinExistence type="predicted"/>
<evidence type="ECO:0000313" key="2">
    <source>
        <dbReference type="EMBL" id="GMM59600.1"/>
    </source>
</evidence>
<dbReference type="EMBL" id="BTFW01000001">
    <property type="protein sequence ID" value="GMM59600.1"/>
    <property type="molecule type" value="Genomic_DNA"/>
</dbReference>
<sequence length="117" mass="12218">MTFRYRTPLTLAPAAALAAALCVALATPAAAQDKPDAQTHAITLHGVNTHPATIRAARKTLARIGDAALAVCGAPDSSLHDVKMAVRASTCWHESMIKTLARINDPLLNRAAADQGL</sequence>
<dbReference type="Proteomes" id="UP001187221">
    <property type="component" value="Unassembled WGS sequence"/>
</dbReference>
<evidence type="ECO:0000313" key="3">
    <source>
        <dbReference type="Proteomes" id="UP001187221"/>
    </source>
</evidence>
<gene>
    <name evidence="2" type="ORF">NUTIK01_03770</name>
</gene>
<keyword evidence="3" id="KW-1185">Reference proteome</keyword>
<evidence type="ECO:0000256" key="1">
    <source>
        <dbReference type="SAM" id="SignalP"/>
    </source>
</evidence>
<dbReference type="RefSeq" id="WP_317973454.1">
    <property type="nucleotide sequence ID" value="NZ_BTFW01000001.1"/>
</dbReference>
<evidence type="ECO:0008006" key="4">
    <source>
        <dbReference type="Google" id="ProtNLM"/>
    </source>
</evidence>
<reference evidence="2 3" key="1">
    <citation type="submission" date="2023-06" db="EMBL/GenBank/DDBJ databases">
        <title>Draft genome sequence of Novosphingobium sp. strain IK01.</title>
        <authorList>
            <person name="Hatamoto M."/>
            <person name="Ikarashi T."/>
            <person name="Yamaguchi T."/>
        </authorList>
    </citation>
    <scope>NUCLEOTIDE SEQUENCE [LARGE SCALE GENOMIC DNA]</scope>
    <source>
        <strain evidence="2 3">IK01</strain>
    </source>
</reference>
<accession>A0ABQ6P433</accession>
<name>A0ABQ6P433_9SPHN</name>
<protein>
    <recommendedName>
        <fullName evidence="4">UrcA family protein</fullName>
    </recommendedName>
</protein>